<dbReference type="SUPFAM" id="SSF57850">
    <property type="entry name" value="RING/U-box"/>
    <property type="match status" value="1"/>
</dbReference>
<dbReference type="InterPro" id="IPR017868">
    <property type="entry name" value="Filamin/ABP280_repeat-like"/>
</dbReference>
<protein>
    <submittedName>
        <fullName evidence="11">Uncharacterized protein</fullName>
    </submittedName>
</protein>
<dbReference type="PROSITE" id="PS00518">
    <property type="entry name" value="ZF_RING_1"/>
    <property type="match status" value="1"/>
</dbReference>
<keyword evidence="5" id="KW-0862">Zinc</keyword>
<dbReference type="GO" id="GO:0005654">
    <property type="term" value="C:nucleoplasm"/>
    <property type="evidence" value="ECO:0007669"/>
    <property type="project" value="TreeGrafter"/>
</dbReference>
<sequence>MGSTLVETININAKDFTEHFLTCSTCINQYSSDSHEHQPKLLPCSHTVCRQCLERIVSSQPRSDAIKCPICREHILLPRGGVTSFPPSFLVNQLLDLMVSQRRDVIPKCDSHTNEELLFCETCDKIFCQLCDQHQISAEHTVVPFSLAIKRMNEILSFKATKNMNNAHLNPVEKNLRNASLELISTKNSKLFTNNAIISTPSGLSTGCLDHALELVNSEILRLDSSMEKAAEAINRSFNEIKTYVENRRHNLLQSLKTTKEYKQKVLNDQLNVILNEKSKIEHECAAFQQASDIHILTQRIQELNDRIERMALLGEPRENSFMTFEFRHNQALQDLARSLNSVGRIRVSSTYPPLCRAKIEPPVANLQCAIHIETVDYNGNVRMDGGDPLTVNIWDPYGKLCEYDLHDKQSGSYTIIFRPLISGNHKIDVRIFDRPISNSPFVVDVTKHNNPLWSFGKRGRGENELSMPVSVIVDDCNEREQVYILDPGNSRIKCLTVDGKFIEHLANDSLVESTSTGLTYRPSTSTFYLLDWKSKFITEFTIRNQNTSLTSLNNNSQINITHQITCSLFNEPVQIAVFEQHLNSLLICDNNTLLIIDNRTGELLNKIDTRSFGIKTIKAFTIGLQDEIIIGDHRIHILSYDGKYLRQISSINQQQIVDVDIHITHEPPDLIASHHNKQSSSIHQHSKSVNNIQTTKGGFYTALCVDKNGLLLAGKCEKDGNAHIEVYDNQGHLLRIIDSYNQRLRRPCSLATTRDGCVLCVDLTTDSVRKYRYA</sequence>
<dbReference type="Gene3D" id="2.60.40.10">
    <property type="entry name" value="Immunoglobulins"/>
    <property type="match status" value="1"/>
</dbReference>
<dbReference type="InterPro" id="IPR001258">
    <property type="entry name" value="NHL_repeat"/>
</dbReference>
<dbReference type="PANTHER" id="PTHR25462">
    <property type="entry name" value="BONUS, ISOFORM C-RELATED"/>
    <property type="match status" value="1"/>
</dbReference>
<dbReference type="GO" id="GO:0061630">
    <property type="term" value="F:ubiquitin protein ligase activity"/>
    <property type="evidence" value="ECO:0007669"/>
    <property type="project" value="TreeGrafter"/>
</dbReference>
<dbReference type="Proteomes" id="UP000663844">
    <property type="component" value="Unassembled WGS sequence"/>
</dbReference>
<feature type="domain" description="B box-type" evidence="10">
    <location>
        <begin position="109"/>
        <end position="145"/>
    </location>
</feature>
<dbReference type="Gene3D" id="3.30.40.10">
    <property type="entry name" value="Zinc/RING finger domain, C3HC4 (zinc finger)"/>
    <property type="match status" value="1"/>
</dbReference>
<dbReference type="InterPro" id="IPR000315">
    <property type="entry name" value="Znf_B-box"/>
</dbReference>
<dbReference type="EMBL" id="CAJOAZ010001099">
    <property type="protein sequence ID" value="CAF3764156.1"/>
    <property type="molecule type" value="Genomic_DNA"/>
</dbReference>
<reference evidence="11" key="1">
    <citation type="submission" date="2021-02" db="EMBL/GenBank/DDBJ databases">
        <authorList>
            <person name="Nowell W R."/>
        </authorList>
    </citation>
    <scope>NUCLEOTIDE SEQUENCE</scope>
</reference>
<keyword evidence="4 6" id="KW-0863">Zinc-finger</keyword>
<keyword evidence="3" id="KW-0677">Repeat</keyword>
<evidence type="ECO:0000256" key="3">
    <source>
        <dbReference type="ARBA" id="ARBA00022737"/>
    </source>
</evidence>
<dbReference type="Pfam" id="PF13639">
    <property type="entry name" value="zf-RING_2"/>
    <property type="match status" value="1"/>
</dbReference>
<dbReference type="InterPro" id="IPR011042">
    <property type="entry name" value="6-blade_b-propeller_TolB-like"/>
</dbReference>
<evidence type="ECO:0000256" key="7">
    <source>
        <dbReference type="PROSITE-ProRule" id="PRU00087"/>
    </source>
</evidence>
<dbReference type="SUPFAM" id="SSF101898">
    <property type="entry name" value="NHL repeat"/>
    <property type="match status" value="1"/>
</dbReference>
<proteinExistence type="inferred from homology"/>
<evidence type="ECO:0000313" key="11">
    <source>
        <dbReference type="EMBL" id="CAF3764156.1"/>
    </source>
</evidence>
<comment type="similarity">
    <text evidence="1">Belongs to the TRIM/RBCC family.</text>
</comment>
<evidence type="ECO:0000256" key="2">
    <source>
        <dbReference type="ARBA" id="ARBA00022723"/>
    </source>
</evidence>
<dbReference type="PROSITE" id="PS51125">
    <property type="entry name" value="NHL"/>
    <property type="match status" value="1"/>
</dbReference>
<dbReference type="SUPFAM" id="SSF57845">
    <property type="entry name" value="B-box zinc-binding domain"/>
    <property type="match status" value="1"/>
</dbReference>
<dbReference type="InterPro" id="IPR013083">
    <property type="entry name" value="Znf_RING/FYVE/PHD"/>
</dbReference>
<feature type="repeat" description="Filamin" evidence="7">
    <location>
        <begin position="347"/>
        <end position="446"/>
    </location>
</feature>
<dbReference type="SUPFAM" id="SSF81296">
    <property type="entry name" value="E set domains"/>
    <property type="match status" value="1"/>
</dbReference>
<dbReference type="Gene3D" id="3.30.160.60">
    <property type="entry name" value="Classic Zinc Finger"/>
    <property type="match status" value="1"/>
</dbReference>
<name>A0A818ZA69_9BILA</name>
<dbReference type="PROSITE" id="PS50089">
    <property type="entry name" value="ZF_RING_2"/>
    <property type="match status" value="1"/>
</dbReference>
<evidence type="ECO:0000256" key="6">
    <source>
        <dbReference type="PROSITE-ProRule" id="PRU00024"/>
    </source>
</evidence>
<accession>A0A818ZA69</accession>
<dbReference type="SMART" id="SM00184">
    <property type="entry name" value="RING"/>
    <property type="match status" value="1"/>
</dbReference>
<evidence type="ECO:0000256" key="1">
    <source>
        <dbReference type="ARBA" id="ARBA00008518"/>
    </source>
</evidence>
<dbReference type="PANTHER" id="PTHR25462:SF285">
    <property type="entry name" value="RING-TYPE DOMAIN-CONTAINING PROTEIN"/>
    <property type="match status" value="1"/>
</dbReference>
<dbReference type="InterPro" id="IPR014756">
    <property type="entry name" value="Ig_E-set"/>
</dbReference>
<dbReference type="CDD" id="cd16579">
    <property type="entry name" value="RING-HC_PML_C-V"/>
    <property type="match status" value="1"/>
</dbReference>
<dbReference type="InterPro" id="IPR047153">
    <property type="entry name" value="TRIM45/56/19-like"/>
</dbReference>
<dbReference type="PROSITE" id="PS50194">
    <property type="entry name" value="FILAMIN_REPEAT"/>
    <property type="match status" value="1"/>
</dbReference>
<evidence type="ECO:0000256" key="4">
    <source>
        <dbReference type="ARBA" id="ARBA00022771"/>
    </source>
</evidence>
<dbReference type="Pfam" id="PF00630">
    <property type="entry name" value="Filamin"/>
    <property type="match status" value="1"/>
</dbReference>
<dbReference type="SMART" id="SM00557">
    <property type="entry name" value="IG_FLMN"/>
    <property type="match status" value="1"/>
</dbReference>
<dbReference type="PROSITE" id="PS50119">
    <property type="entry name" value="ZF_BBOX"/>
    <property type="match status" value="1"/>
</dbReference>
<organism evidence="11 12">
    <name type="scientific">Adineta steineri</name>
    <dbReference type="NCBI Taxonomy" id="433720"/>
    <lineage>
        <taxon>Eukaryota</taxon>
        <taxon>Metazoa</taxon>
        <taxon>Spiralia</taxon>
        <taxon>Gnathifera</taxon>
        <taxon>Rotifera</taxon>
        <taxon>Eurotatoria</taxon>
        <taxon>Bdelloidea</taxon>
        <taxon>Adinetida</taxon>
        <taxon>Adinetidae</taxon>
        <taxon>Adineta</taxon>
    </lineage>
</organism>
<evidence type="ECO:0000259" key="9">
    <source>
        <dbReference type="PROSITE" id="PS50089"/>
    </source>
</evidence>
<evidence type="ECO:0000313" key="12">
    <source>
        <dbReference type="Proteomes" id="UP000663844"/>
    </source>
</evidence>
<evidence type="ECO:0000256" key="8">
    <source>
        <dbReference type="PROSITE-ProRule" id="PRU00504"/>
    </source>
</evidence>
<dbReference type="InterPro" id="IPR001841">
    <property type="entry name" value="Znf_RING"/>
</dbReference>
<evidence type="ECO:0000256" key="5">
    <source>
        <dbReference type="ARBA" id="ARBA00022833"/>
    </source>
</evidence>
<dbReference type="GO" id="GO:0008270">
    <property type="term" value="F:zinc ion binding"/>
    <property type="evidence" value="ECO:0007669"/>
    <property type="project" value="UniProtKB-KW"/>
</dbReference>
<feature type="repeat" description="NHL" evidence="8">
    <location>
        <begin position="455"/>
        <end position="499"/>
    </location>
</feature>
<dbReference type="InterPro" id="IPR013783">
    <property type="entry name" value="Ig-like_fold"/>
</dbReference>
<feature type="domain" description="RING-type" evidence="9">
    <location>
        <begin position="23"/>
        <end position="72"/>
    </location>
</feature>
<dbReference type="Gene3D" id="2.120.10.30">
    <property type="entry name" value="TolB, C-terminal domain"/>
    <property type="match status" value="1"/>
</dbReference>
<gene>
    <name evidence="11" type="ORF">OXD698_LOCUS16199</name>
</gene>
<dbReference type="InterPro" id="IPR017907">
    <property type="entry name" value="Znf_RING_CS"/>
</dbReference>
<keyword evidence="2" id="KW-0479">Metal-binding</keyword>
<dbReference type="AlphaFoldDB" id="A0A818ZA69"/>
<dbReference type="InterPro" id="IPR001298">
    <property type="entry name" value="Filamin/ABP280_rpt"/>
</dbReference>
<comment type="caution">
    <text evidence="11">The sequence shown here is derived from an EMBL/GenBank/DDBJ whole genome shotgun (WGS) entry which is preliminary data.</text>
</comment>
<evidence type="ECO:0000259" key="10">
    <source>
        <dbReference type="PROSITE" id="PS50119"/>
    </source>
</evidence>